<comment type="caution">
    <text evidence="9">The sequence shown here is derived from an EMBL/GenBank/DDBJ whole genome shotgun (WGS) entry which is preliminary data.</text>
</comment>
<dbReference type="PROSITE" id="PS50902">
    <property type="entry name" value="FLAVODOXIN_LIKE"/>
    <property type="match status" value="1"/>
</dbReference>
<evidence type="ECO:0000256" key="2">
    <source>
        <dbReference type="ARBA" id="ARBA00005267"/>
    </source>
</evidence>
<dbReference type="RefSeq" id="WP_301201957.1">
    <property type="nucleotide sequence ID" value="NZ_JAPDPI010000050.1"/>
</dbReference>
<dbReference type="InterPro" id="IPR029039">
    <property type="entry name" value="Flavoprotein-like_sf"/>
</dbReference>
<dbReference type="InterPro" id="IPR001226">
    <property type="entry name" value="Flavodoxin_CS"/>
</dbReference>
<dbReference type="PROSITE" id="PS00201">
    <property type="entry name" value="FLAVODOXIN"/>
    <property type="match status" value="1"/>
</dbReference>
<dbReference type="Pfam" id="PF00258">
    <property type="entry name" value="Flavodoxin_1"/>
    <property type="match status" value="1"/>
</dbReference>
<dbReference type="InterPro" id="IPR008254">
    <property type="entry name" value="Flavodoxin/NO_synth"/>
</dbReference>
<dbReference type="EMBL" id="JAPDPI010000050">
    <property type="protein sequence ID" value="MCW3807534.1"/>
    <property type="molecule type" value="Genomic_DNA"/>
</dbReference>
<evidence type="ECO:0000313" key="9">
    <source>
        <dbReference type="EMBL" id="MCW3807534.1"/>
    </source>
</evidence>
<dbReference type="GO" id="GO:0010181">
    <property type="term" value="F:FMN binding"/>
    <property type="evidence" value="ECO:0007669"/>
    <property type="project" value="UniProtKB-UniRule"/>
</dbReference>
<dbReference type="GO" id="GO:0009055">
    <property type="term" value="F:electron transfer activity"/>
    <property type="evidence" value="ECO:0007669"/>
    <property type="project" value="UniProtKB-UniRule"/>
</dbReference>
<evidence type="ECO:0000256" key="7">
    <source>
        <dbReference type="PIRNR" id="PIRNR038996"/>
    </source>
</evidence>
<evidence type="ECO:0000259" key="8">
    <source>
        <dbReference type="PROSITE" id="PS50902"/>
    </source>
</evidence>
<dbReference type="AlphaFoldDB" id="A0AAE3SLJ7"/>
<dbReference type="InterPro" id="IPR050619">
    <property type="entry name" value="Flavodoxin"/>
</dbReference>
<dbReference type="PIRSF" id="PIRSF038996">
    <property type="entry name" value="FldA"/>
    <property type="match status" value="1"/>
</dbReference>
<evidence type="ECO:0000256" key="5">
    <source>
        <dbReference type="ARBA" id="ARBA00022643"/>
    </source>
</evidence>
<evidence type="ECO:0000256" key="6">
    <source>
        <dbReference type="ARBA" id="ARBA00022982"/>
    </source>
</evidence>
<keyword evidence="6 7" id="KW-0249">Electron transport</keyword>
<comment type="similarity">
    <text evidence="2 7">Belongs to the flavodoxin family.</text>
</comment>
<organism evidence="9 10">
    <name type="scientific">Plebeiibacterium marinum</name>
    <dbReference type="NCBI Taxonomy" id="2992111"/>
    <lineage>
        <taxon>Bacteria</taxon>
        <taxon>Pseudomonadati</taxon>
        <taxon>Bacteroidota</taxon>
        <taxon>Bacteroidia</taxon>
        <taxon>Marinilabiliales</taxon>
        <taxon>Marinilabiliaceae</taxon>
        <taxon>Plebeiibacterium</taxon>
    </lineage>
</organism>
<dbReference type="PANTHER" id="PTHR42809:SF1">
    <property type="entry name" value="FLAVODOXIN 1"/>
    <property type="match status" value="1"/>
</dbReference>
<dbReference type="NCBIfam" id="TIGR01752">
    <property type="entry name" value="flav_long"/>
    <property type="match status" value="1"/>
</dbReference>
<evidence type="ECO:0000256" key="4">
    <source>
        <dbReference type="ARBA" id="ARBA00022630"/>
    </source>
</evidence>
<dbReference type="NCBIfam" id="NF006739">
    <property type="entry name" value="PRK09267.1-5"/>
    <property type="match status" value="1"/>
</dbReference>
<accession>A0AAE3SLJ7</accession>
<keyword evidence="10" id="KW-1185">Reference proteome</keyword>
<dbReference type="PANTHER" id="PTHR42809">
    <property type="entry name" value="FLAVODOXIN 2"/>
    <property type="match status" value="1"/>
</dbReference>
<keyword evidence="5 7" id="KW-0288">FMN</keyword>
<protein>
    <recommendedName>
        <fullName evidence="7">Flavodoxin</fullName>
    </recommendedName>
</protein>
<comment type="function">
    <text evidence="7">Low-potential electron donor to a number of redox enzymes.</text>
</comment>
<feature type="domain" description="Flavodoxin-like" evidence="8">
    <location>
        <begin position="4"/>
        <end position="162"/>
    </location>
</feature>
<comment type="cofactor">
    <cofactor evidence="1 7">
        <name>FMN</name>
        <dbReference type="ChEBI" id="CHEBI:58210"/>
    </cofactor>
</comment>
<dbReference type="Gene3D" id="3.40.50.360">
    <property type="match status" value="1"/>
</dbReference>
<dbReference type="SUPFAM" id="SSF52218">
    <property type="entry name" value="Flavoproteins"/>
    <property type="match status" value="1"/>
</dbReference>
<evidence type="ECO:0000256" key="3">
    <source>
        <dbReference type="ARBA" id="ARBA00022448"/>
    </source>
</evidence>
<gene>
    <name evidence="9" type="ORF">OM074_18040</name>
</gene>
<sequence length="164" mass="18416">MNSIGIFYGSSVGNTRFVAEKIGDIIKTARLYPVENAKMQDLENTDTIILGTSTWGFGNMQDDFENFVQILLNADLKGKKVALFGLGDQYTYPDTFCNGMGNLYQLIKNKGCDFIGKWPSDSYDFSESTAIEGNYFVGLALDEDNEPDLTNHRLTQWIESLNIH</sequence>
<evidence type="ECO:0000313" key="10">
    <source>
        <dbReference type="Proteomes" id="UP001207408"/>
    </source>
</evidence>
<reference evidence="9" key="1">
    <citation type="submission" date="2022-10" db="EMBL/GenBank/DDBJ databases">
        <authorList>
            <person name="Yu W.X."/>
        </authorList>
    </citation>
    <scope>NUCLEOTIDE SEQUENCE</scope>
    <source>
        <strain evidence="9">D04</strain>
    </source>
</reference>
<proteinExistence type="inferred from homology"/>
<dbReference type="Proteomes" id="UP001207408">
    <property type="component" value="Unassembled WGS sequence"/>
</dbReference>
<evidence type="ECO:0000256" key="1">
    <source>
        <dbReference type="ARBA" id="ARBA00001917"/>
    </source>
</evidence>
<dbReference type="InterPro" id="IPR010086">
    <property type="entry name" value="Flavodoxin_lc"/>
</dbReference>
<keyword evidence="3 7" id="KW-0813">Transport</keyword>
<name>A0AAE3SLJ7_9BACT</name>
<keyword evidence="4 7" id="KW-0285">Flavoprotein</keyword>